<comment type="similarity">
    <text evidence="7">Belongs to the binding-protein-dependent transport system permease family.</text>
</comment>
<dbReference type="PANTHER" id="PTHR43163:SF6">
    <property type="entry name" value="DIPEPTIDE TRANSPORT SYSTEM PERMEASE PROTEIN DPPB-RELATED"/>
    <property type="match status" value="1"/>
</dbReference>
<gene>
    <name evidence="9" type="ORF">AWW66_24865</name>
</gene>
<dbReference type="OrthoDB" id="9809425at2"/>
<comment type="caution">
    <text evidence="9">The sequence shown here is derived from an EMBL/GenBank/DDBJ whole genome shotgun (WGS) entry which is preliminary data.</text>
</comment>
<dbReference type="Gene3D" id="1.10.3720.10">
    <property type="entry name" value="MetI-like"/>
    <property type="match status" value="1"/>
</dbReference>
<dbReference type="GO" id="GO:0055085">
    <property type="term" value="P:transmembrane transport"/>
    <property type="evidence" value="ECO:0007669"/>
    <property type="project" value="InterPro"/>
</dbReference>
<feature type="transmembrane region" description="Helical" evidence="7">
    <location>
        <begin position="99"/>
        <end position="122"/>
    </location>
</feature>
<name>A0A136PLQ4_9ACTN</name>
<dbReference type="GO" id="GO:0005886">
    <property type="term" value="C:plasma membrane"/>
    <property type="evidence" value="ECO:0007669"/>
    <property type="project" value="UniProtKB-SubCell"/>
</dbReference>
<feature type="transmembrane region" description="Helical" evidence="7">
    <location>
        <begin position="235"/>
        <end position="261"/>
    </location>
</feature>
<dbReference type="InterPro" id="IPR045621">
    <property type="entry name" value="BPD_transp_1_N"/>
</dbReference>
<evidence type="ECO:0000259" key="8">
    <source>
        <dbReference type="PROSITE" id="PS50928"/>
    </source>
</evidence>
<dbReference type="EMBL" id="LRQV01000120">
    <property type="protein sequence ID" value="KXK59311.1"/>
    <property type="molecule type" value="Genomic_DNA"/>
</dbReference>
<dbReference type="PROSITE" id="PS50928">
    <property type="entry name" value="ABC_TM1"/>
    <property type="match status" value="1"/>
</dbReference>
<evidence type="ECO:0000256" key="4">
    <source>
        <dbReference type="ARBA" id="ARBA00022692"/>
    </source>
</evidence>
<evidence type="ECO:0000256" key="3">
    <source>
        <dbReference type="ARBA" id="ARBA00022475"/>
    </source>
</evidence>
<keyword evidence="3" id="KW-1003">Cell membrane</keyword>
<keyword evidence="4 7" id="KW-0812">Transmembrane</keyword>
<evidence type="ECO:0000256" key="2">
    <source>
        <dbReference type="ARBA" id="ARBA00022448"/>
    </source>
</evidence>
<dbReference type="InterPro" id="IPR000515">
    <property type="entry name" value="MetI-like"/>
</dbReference>
<keyword evidence="10" id="KW-1185">Reference proteome</keyword>
<proteinExistence type="inferred from homology"/>
<dbReference type="SUPFAM" id="SSF161098">
    <property type="entry name" value="MetI-like"/>
    <property type="match status" value="1"/>
</dbReference>
<feature type="transmembrane region" description="Helical" evidence="7">
    <location>
        <begin position="177"/>
        <end position="196"/>
    </location>
</feature>
<sequence>MARFVLRRLLQSAVVLLGVTLVVFLLLQLVPGDPVRVALGTRFDQETYDALRERSGLDRPLLAQYLSYVGHALTGDLGVSFRSGQPVTTIVLERLPATLSLAVTAVLLALLVAVPLGIVSAVRSGSLVDHAARVFSQFGVSVPDFWMGIMAILLFAGVLGWLPPSGYVALTEDPARWASHVILPAAAVGLVTASILTRFIRSSVLEVLAEDYVRTAEAKGLRGRVVVLRHVLRNALIPVVTVVAVQVASLIGGVIVIEVLFAWPGIGRLTYDAVQARDYPVLQGAVLFVASLFLLVNLLVDILYARLDPRITLR</sequence>
<dbReference type="AlphaFoldDB" id="A0A136PLQ4"/>
<comment type="subcellular location">
    <subcellularLocation>
        <location evidence="1 7">Cell membrane</location>
        <topology evidence="1 7">Multi-pass membrane protein</topology>
    </subcellularLocation>
</comment>
<accession>A0A136PLQ4</accession>
<dbReference type="RefSeq" id="WP_067371060.1">
    <property type="nucleotide sequence ID" value="NZ_JBIUBN010000002.1"/>
</dbReference>
<dbReference type="Pfam" id="PF00528">
    <property type="entry name" value="BPD_transp_1"/>
    <property type="match status" value="1"/>
</dbReference>
<evidence type="ECO:0000313" key="9">
    <source>
        <dbReference type="EMBL" id="KXK59311.1"/>
    </source>
</evidence>
<protein>
    <submittedName>
        <fullName evidence="9">Glutathione ABC transporter permease</fullName>
    </submittedName>
</protein>
<dbReference type="Pfam" id="PF19300">
    <property type="entry name" value="BPD_transp_1_N"/>
    <property type="match status" value="1"/>
</dbReference>
<reference evidence="9 10" key="1">
    <citation type="submission" date="2016-01" db="EMBL/GenBank/DDBJ databases">
        <title>Whole genome sequence and analysis of Micromonospora rosaria DSM 803, which can produce antibacterial substance rosamicin.</title>
        <authorList>
            <person name="Yang H."/>
            <person name="He X."/>
            <person name="Zhu D."/>
        </authorList>
    </citation>
    <scope>NUCLEOTIDE SEQUENCE [LARGE SCALE GENOMIC DNA]</scope>
    <source>
        <strain evidence="9 10">DSM 803</strain>
    </source>
</reference>
<evidence type="ECO:0000256" key="1">
    <source>
        <dbReference type="ARBA" id="ARBA00004651"/>
    </source>
</evidence>
<feature type="transmembrane region" description="Helical" evidence="7">
    <location>
        <begin position="143"/>
        <end position="162"/>
    </location>
</feature>
<feature type="domain" description="ABC transmembrane type-1" evidence="8">
    <location>
        <begin position="95"/>
        <end position="304"/>
    </location>
</feature>
<evidence type="ECO:0000256" key="5">
    <source>
        <dbReference type="ARBA" id="ARBA00022989"/>
    </source>
</evidence>
<feature type="transmembrane region" description="Helical" evidence="7">
    <location>
        <begin position="281"/>
        <end position="304"/>
    </location>
</feature>
<dbReference type="Proteomes" id="UP000070620">
    <property type="component" value="Unassembled WGS sequence"/>
</dbReference>
<organism evidence="9 10">
    <name type="scientific">Micromonospora rosaria</name>
    <dbReference type="NCBI Taxonomy" id="47874"/>
    <lineage>
        <taxon>Bacteria</taxon>
        <taxon>Bacillati</taxon>
        <taxon>Actinomycetota</taxon>
        <taxon>Actinomycetes</taxon>
        <taxon>Micromonosporales</taxon>
        <taxon>Micromonosporaceae</taxon>
        <taxon>Micromonospora</taxon>
    </lineage>
</organism>
<dbReference type="InterPro" id="IPR035906">
    <property type="entry name" value="MetI-like_sf"/>
</dbReference>
<dbReference type="CDD" id="cd06261">
    <property type="entry name" value="TM_PBP2"/>
    <property type="match status" value="1"/>
</dbReference>
<keyword evidence="6 7" id="KW-0472">Membrane</keyword>
<dbReference type="PANTHER" id="PTHR43163">
    <property type="entry name" value="DIPEPTIDE TRANSPORT SYSTEM PERMEASE PROTEIN DPPB-RELATED"/>
    <property type="match status" value="1"/>
</dbReference>
<keyword evidence="5 7" id="KW-1133">Transmembrane helix</keyword>
<evidence type="ECO:0000313" key="10">
    <source>
        <dbReference type="Proteomes" id="UP000070620"/>
    </source>
</evidence>
<keyword evidence="2 7" id="KW-0813">Transport</keyword>
<evidence type="ECO:0000256" key="7">
    <source>
        <dbReference type="RuleBase" id="RU363032"/>
    </source>
</evidence>
<evidence type="ECO:0000256" key="6">
    <source>
        <dbReference type="ARBA" id="ARBA00023136"/>
    </source>
</evidence>